<name>H2Z998_CIOSA</name>
<proteinExistence type="predicted"/>
<dbReference type="InParanoid" id="H2Z998"/>
<sequence length="119" mass="12391">MLPVEKSSTSSVRWTVSSAGSPTATACHIMALERGSVCVPLSSDGGWYGPSNAPYSGAIPDVPGSSSPAIGTSSGSLFLLPKHMKRMYIPPPSRMYSYGRGDQPLSASSAIIEAMIVKN</sequence>
<dbReference type="Proteomes" id="UP000007875">
    <property type="component" value="Unassembled WGS sequence"/>
</dbReference>
<dbReference type="HOGENOM" id="CLU_2066648_0_0_1"/>
<evidence type="ECO:0000313" key="1">
    <source>
        <dbReference type="Ensembl" id="ENSCSAVP00000014163.1"/>
    </source>
</evidence>
<organism evidence="1 2">
    <name type="scientific">Ciona savignyi</name>
    <name type="common">Pacific transparent sea squirt</name>
    <dbReference type="NCBI Taxonomy" id="51511"/>
    <lineage>
        <taxon>Eukaryota</taxon>
        <taxon>Metazoa</taxon>
        <taxon>Chordata</taxon>
        <taxon>Tunicata</taxon>
        <taxon>Ascidiacea</taxon>
        <taxon>Phlebobranchia</taxon>
        <taxon>Cionidae</taxon>
        <taxon>Ciona</taxon>
    </lineage>
</organism>
<keyword evidence="2" id="KW-1185">Reference proteome</keyword>
<dbReference type="AlphaFoldDB" id="H2Z998"/>
<reference evidence="2" key="1">
    <citation type="submission" date="2003-08" db="EMBL/GenBank/DDBJ databases">
        <authorList>
            <person name="Birren B."/>
            <person name="Nusbaum C."/>
            <person name="Abebe A."/>
            <person name="Abouelleil A."/>
            <person name="Adekoya E."/>
            <person name="Ait-zahra M."/>
            <person name="Allen N."/>
            <person name="Allen T."/>
            <person name="An P."/>
            <person name="Anderson M."/>
            <person name="Anderson S."/>
            <person name="Arachchi H."/>
            <person name="Armbruster J."/>
            <person name="Bachantsang P."/>
            <person name="Baldwin J."/>
            <person name="Barry A."/>
            <person name="Bayul T."/>
            <person name="Blitshsteyn B."/>
            <person name="Bloom T."/>
            <person name="Blye J."/>
            <person name="Boguslavskiy L."/>
            <person name="Borowsky M."/>
            <person name="Boukhgalter B."/>
            <person name="Brunache A."/>
            <person name="Butler J."/>
            <person name="Calixte N."/>
            <person name="Calvo S."/>
            <person name="Camarata J."/>
            <person name="Campo K."/>
            <person name="Chang J."/>
            <person name="Cheshatsang Y."/>
            <person name="Citroen M."/>
            <person name="Collymore A."/>
            <person name="Considine T."/>
            <person name="Cook A."/>
            <person name="Cooke P."/>
            <person name="Corum B."/>
            <person name="Cuomo C."/>
            <person name="David R."/>
            <person name="Dawoe T."/>
            <person name="Degray S."/>
            <person name="Dodge S."/>
            <person name="Dooley K."/>
            <person name="Dorje P."/>
            <person name="Dorjee K."/>
            <person name="Dorris L."/>
            <person name="Duffey N."/>
            <person name="Dupes A."/>
            <person name="Elkins T."/>
            <person name="Engels R."/>
            <person name="Erickson J."/>
            <person name="Farina A."/>
            <person name="Faro S."/>
            <person name="Ferreira P."/>
            <person name="Fischer H."/>
            <person name="Fitzgerald M."/>
            <person name="Foley K."/>
            <person name="Gage D."/>
            <person name="Galagan J."/>
            <person name="Gearin G."/>
            <person name="Gnerre S."/>
            <person name="Gnirke A."/>
            <person name="Goyette A."/>
            <person name="Graham J."/>
            <person name="Grandbois E."/>
            <person name="Gyaltsen K."/>
            <person name="Hafez N."/>
            <person name="Hagopian D."/>
            <person name="Hagos B."/>
            <person name="Hall J."/>
            <person name="Hatcher B."/>
            <person name="Heller A."/>
            <person name="Higgins H."/>
            <person name="Honan T."/>
            <person name="Horn A."/>
            <person name="Houde N."/>
            <person name="Hughes L."/>
            <person name="Hulme W."/>
            <person name="Husby E."/>
            <person name="Iliev I."/>
            <person name="Jaffe D."/>
            <person name="Jones C."/>
            <person name="Kamal M."/>
            <person name="Kamat A."/>
            <person name="Kamvysselis M."/>
            <person name="Karlsson E."/>
            <person name="Kells C."/>
            <person name="Kieu A."/>
            <person name="Kisner P."/>
            <person name="Kodira C."/>
            <person name="Kulbokas E."/>
            <person name="Labutti K."/>
            <person name="Lama D."/>
            <person name="Landers T."/>
            <person name="Leger J."/>
            <person name="Levine S."/>
            <person name="Lewis D."/>
            <person name="Lewis T."/>
            <person name="Lindblad-toh K."/>
            <person name="Liu X."/>
            <person name="Lokyitsang T."/>
            <person name="Lokyitsang Y."/>
            <person name="Lucien O."/>
            <person name="Lui A."/>
            <person name="Ma L.J."/>
            <person name="Mabbitt R."/>
            <person name="Macdonald J."/>
            <person name="Maclean C."/>
            <person name="Major J."/>
            <person name="Manning J."/>
            <person name="Marabella R."/>
            <person name="Maru K."/>
            <person name="Matthews C."/>
            <person name="Mauceli E."/>
            <person name="Mccarthy M."/>
            <person name="Mcdonough S."/>
            <person name="Mcghee T."/>
            <person name="Meldrim J."/>
            <person name="Meneus L."/>
            <person name="Mesirov J."/>
            <person name="Mihalev A."/>
            <person name="Mihova T."/>
            <person name="Mikkelsen T."/>
            <person name="Mlenga V."/>
            <person name="Moru K."/>
            <person name="Mozes J."/>
            <person name="Mulrain L."/>
            <person name="Munson G."/>
            <person name="Naylor J."/>
            <person name="Newes C."/>
            <person name="Nguyen C."/>
            <person name="Nguyen N."/>
            <person name="Nguyen T."/>
            <person name="Nicol R."/>
            <person name="Nielsen C."/>
            <person name="Nizzari M."/>
            <person name="Norbu C."/>
            <person name="Norbu N."/>
            <person name="O'donnell P."/>
            <person name="Okoawo O."/>
            <person name="O'leary S."/>
            <person name="Omotosho B."/>
            <person name="O'neill K."/>
            <person name="Osman S."/>
            <person name="Parker S."/>
            <person name="Perrin D."/>
            <person name="Phunkhang P."/>
            <person name="Piqani B."/>
            <person name="Purcell S."/>
            <person name="Rachupka T."/>
            <person name="Ramasamy U."/>
            <person name="Rameau R."/>
            <person name="Ray V."/>
            <person name="Raymond C."/>
            <person name="Retta R."/>
            <person name="Richardson S."/>
            <person name="Rise C."/>
            <person name="Rodriguez J."/>
            <person name="Rogers J."/>
            <person name="Rogov P."/>
            <person name="Rutman M."/>
            <person name="Schupbach R."/>
            <person name="Seaman C."/>
            <person name="Settipalli S."/>
            <person name="Sharpe T."/>
            <person name="Sheridan J."/>
            <person name="Sherpa N."/>
            <person name="Shi J."/>
            <person name="Smirnov S."/>
            <person name="Smith C."/>
            <person name="Sougnez C."/>
            <person name="Spencer B."/>
            <person name="Stalker J."/>
            <person name="Stange-thomann N."/>
            <person name="Stavropoulos S."/>
            <person name="Stetson K."/>
            <person name="Stone C."/>
            <person name="Stone S."/>
            <person name="Stubbs M."/>
            <person name="Talamas J."/>
            <person name="Tchuinga P."/>
            <person name="Tenzing P."/>
            <person name="Tesfaye S."/>
            <person name="Theodore J."/>
            <person name="Thoulutsang Y."/>
            <person name="Topham K."/>
            <person name="Towey S."/>
            <person name="Tsamla T."/>
            <person name="Tsomo N."/>
            <person name="Vallee D."/>
            <person name="Vassiliev H."/>
            <person name="Venkataraman V."/>
            <person name="Vinson J."/>
            <person name="Vo A."/>
            <person name="Wade C."/>
            <person name="Wang S."/>
            <person name="Wangchuk T."/>
            <person name="Wangdi T."/>
            <person name="Whittaker C."/>
            <person name="Wilkinson J."/>
            <person name="Wu Y."/>
            <person name="Wyman D."/>
            <person name="Yadav S."/>
            <person name="Yang S."/>
            <person name="Yang X."/>
            <person name="Yeager S."/>
            <person name="Yee E."/>
            <person name="Young G."/>
            <person name="Zainoun J."/>
            <person name="Zembeck L."/>
            <person name="Zimmer A."/>
            <person name="Zody M."/>
            <person name="Lander E."/>
        </authorList>
    </citation>
    <scope>NUCLEOTIDE SEQUENCE [LARGE SCALE GENOMIC DNA]</scope>
</reference>
<evidence type="ECO:0000313" key="2">
    <source>
        <dbReference type="Proteomes" id="UP000007875"/>
    </source>
</evidence>
<dbReference type="Ensembl" id="ENSCSAVT00000014327.1">
    <property type="protein sequence ID" value="ENSCSAVP00000014163.1"/>
    <property type="gene ID" value="ENSCSAVG00000008306.1"/>
</dbReference>
<reference evidence="1" key="3">
    <citation type="submission" date="2025-09" db="UniProtKB">
        <authorList>
            <consortium name="Ensembl"/>
        </authorList>
    </citation>
    <scope>IDENTIFICATION</scope>
</reference>
<dbReference type="PROSITE" id="PS51257">
    <property type="entry name" value="PROKAR_LIPOPROTEIN"/>
    <property type="match status" value="1"/>
</dbReference>
<accession>H2Z998</accession>
<protein>
    <submittedName>
        <fullName evidence="1">Uncharacterized protein</fullName>
    </submittedName>
</protein>
<reference evidence="1" key="2">
    <citation type="submission" date="2025-08" db="UniProtKB">
        <authorList>
            <consortium name="Ensembl"/>
        </authorList>
    </citation>
    <scope>IDENTIFICATION</scope>
</reference>